<organism evidence="1 2">
    <name type="scientific">Flagellimonas maritima</name>
    <dbReference type="NCBI Taxonomy" id="1383885"/>
    <lineage>
        <taxon>Bacteria</taxon>
        <taxon>Pseudomonadati</taxon>
        <taxon>Bacteroidota</taxon>
        <taxon>Flavobacteriia</taxon>
        <taxon>Flavobacteriales</taxon>
        <taxon>Flavobacteriaceae</taxon>
        <taxon>Flagellimonas</taxon>
    </lineage>
</organism>
<reference evidence="1 2" key="1">
    <citation type="submission" date="2018-06" db="EMBL/GenBank/DDBJ databases">
        <title>Spongiibacterium sp. HME9304 Genome sequencing and assembly.</title>
        <authorList>
            <person name="Kang H."/>
            <person name="Kim H."/>
            <person name="Joh K."/>
        </authorList>
    </citation>
    <scope>NUCLEOTIDE SEQUENCE [LARGE SCALE GENOMIC DNA]</scope>
    <source>
        <strain evidence="1 2">HME9304</strain>
    </source>
</reference>
<sequence length="43" mass="5074">MRNINGNNRMNYDSEKGPLIIRNIKNRNVGPPNFNDVNLFWKV</sequence>
<protein>
    <submittedName>
        <fullName evidence="1">Uncharacterized protein</fullName>
    </submittedName>
</protein>
<gene>
    <name evidence="1" type="ORF">HME9304_00147</name>
</gene>
<dbReference type="EMBL" id="CP030104">
    <property type="protein sequence ID" value="AWX43160.1"/>
    <property type="molecule type" value="Genomic_DNA"/>
</dbReference>
<keyword evidence="2" id="KW-1185">Reference proteome</keyword>
<evidence type="ECO:0000313" key="2">
    <source>
        <dbReference type="Proteomes" id="UP000248536"/>
    </source>
</evidence>
<dbReference type="KEGG" id="spon:HME9304_00147"/>
<evidence type="ECO:0000313" key="1">
    <source>
        <dbReference type="EMBL" id="AWX43160.1"/>
    </source>
</evidence>
<dbReference type="AlphaFoldDB" id="A0A2Z4LN40"/>
<name>A0A2Z4LN40_9FLAO</name>
<proteinExistence type="predicted"/>
<dbReference type="Proteomes" id="UP000248536">
    <property type="component" value="Chromosome"/>
</dbReference>
<accession>A0A2Z4LN40</accession>